<name>A0ABX7G8U5_9GAMM</name>
<evidence type="ECO:0000313" key="2">
    <source>
        <dbReference type="EMBL" id="QRH03661.1"/>
    </source>
</evidence>
<dbReference type="Pfam" id="PF11859">
    <property type="entry name" value="DUF3379"/>
    <property type="match status" value="1"/>
</dbReference>
<reference evidence="2 3" key="1">
    <citation type="journal article" date="2012" name="Antonie Van Leeuwenhoek">
        <title>Shewanella litorisediminis sp. nov., a gammaproteobacterium isolated from a tidal flat sediment.</title>
        <authorList>
            <person name="Lee M.H."/>
            <person name="Yoon J.H."/>
        </authorList>
    </citation>
    <scope>NUCLEOTIDE SEQUENCE [LARGE SCALE GENOMIC DNA]</scope>
    <source>
        <strain evidence="2 3">SMK1-12</strain>
    </source>
</reference>
<accession>A0ABX7G8U5</accession>
<evidence type="ECO:0000313" key="3">
    <source>
        <dbReference type="Proteomes" id="UP000596252"/>
    </source>
</evidence>
<proteinExistence type="predicted"/>
<dbReference type="RefSeq" id="WP_203327205.1">
    <property type="nucleotide sequence ID" value="NZ_CP069213.1"/>
</dbReference>
<feature type="transmembrane region" description="Helical" evidence="1">
    <location>
        <begin position="79"/>
        <end position="98"/>
    </location>
</feature>
<gene>
    <name evidence="2" type="ORF">JQC75_11150</name>
</gene>
<dbReference type="InterPro" id="IPR021806">
    <property type="entry name" value="DUF3379"/>
</dbReference>
<evidence type="ECO:0000256" key="1">
    <source>
        <dbReference type="SAM" id="Phobius"/>
    </source>
</evidence>
<protein>
    <submittedName>
        <fullName evidence="2">DUF3379 domain-containing protein</fullName>
    </submittedName>
</protein>
<organism evidence="2 3">
    <name type="scientific">Shewanella litorisediminis</name>
    <dbReference type="NCBI Taxonomy" id="1173586"/>
    <lineage>
        <taxon>Bacteria</taxon>
        <taxon>Pseudomonadati</taxon>
        <taxon>Pseudomonadota</taxon>
        <taxon>Gammaproteobacteria</taxon>
        <taxon>Alteromonadales</taxon>
        <taxon>Shewanellaceae</taxon>
        <taxon>Shewanella</taxon>
    </lineage>
</organism>
<keyword evidence="3" id="KW-1185">Reference proteome</keyword>
<sequence length="234" mass="26317">MDELEFRRRAYGEPQCQDPEFLQAQQEASGRDAFVSDLKALDRKIAKALKVDVPDDLADKLLLRQQLTVHHKQRRRTTFLLAMAASVAFVFGLSFSLLRLGPVDLGEHALSHVYHEYKALHSDRDVNLGDLNASLVSVRGLESAHFSSVPGRVVFKAYCDFQGVRSLHLVLESDAGKVTLFIVPVEERMQLPPQFADNRYQGIGVKTDDAYLLLVGEEKSALEHIEQNLLQSFI</sequence>
<keyword evidence="1" id="KW-0812">Transmembrane</keyword>
<keyword evidence="1" id="KW-0472">Membrane</keyword>
<dbReference type="Proteomes" id="UP000596252">
    <property type="component" value="Chromosome"/>
</dbReference>
<dbReference type="EMBL" id="CP069213">
    <property type="protein sequence ID" value="QRH03661.1"/>
    <property type="molecule type" value="Genomic_DNA"/>
</dbReference>
<keyword evidence="1" id="KW-1133">Transmembrane helix</keyword>